<dbReference type="GO" id="GO:0008270">
    <property type="term" value="F:zinc ion binding"/>
    <property type="evidence" value="ECO:0007669"/>
    <property type="project" value="UniProtKB-KW"/>
</dbReference>
<dbReference type="GO" id="GO:0003676">
    <property type="term" value="F:nucleic acid binding"/>
    <property type="evidence" value="ECO:0007669"/>
    <property type="project" value="InterPro"/>
</dbReference>
<dbReference type="PROSITE" id="PS50158">
    <property type="entry name" value="ZF_CCHC"/>
    <property type="match status" value="1"/>
</dbReference>
<protein>
    <recommendedName>
        <fullName evidence="3">CCHC-type domain-containing protein</fullName>
    </recommendedName>
</protein>
<feature type="non-terminal residue" evidence="4">
    <location>
        <position position="1"/>
    </location>
</feature>
<accession>A0A3R7A3B6</accession>
<evidence type="ECO:0000313" key="5">
    <source>
        <dbReference type="Proteomes" id="UP000285430"/>
    </source>
</evidence>
<dbReference type="VEuPathDB" id="FungiDB:H257_09893"/>
<dbReference type="VEuPathDB" id="FungiDB:H257_09832"/>
<proteinExistence type="predicted"/>
<gene>
    <name evidence="4" type="ORF">DYB37_010793</name>
</gene>
<dbReference type="InterPro" id="IPR001878">
    <property type="entry name" value="Znf_CCHC"/>
</dbReference>
<dbReference type="SUPFAM" id="SSF57756">
    <property type="entry name" value="Retrovirus zinc finger-like domains"/>
    <property type="match status" value="1"/>
</dbReference>
<dbReference type="InterPro" id="IPR036875">
    <property type="entry name" value="Znf_CCHC_sf"/>
</dbReference>
<dbReference type="Pfam" id="PF13976">
    <property type="entry name" value="gag_pre-integrs"/>
    <property type="match status" value="1"/>
</dbReference>
<dbReference type="InterPro" id="IPR025724">
    <property type="entry name" value="GAG-pre-integrase_dom"/>
</dbReference>
<evidence type="ECO:0000259" key="3">
    <source>
        <dbReference type="PROSITE" id="PS50158"/>
    </source>
</evidence>
<dbReference type="InterPro" id="IPR054722">
    <property type="entry name" value="PolX-like_BBD"/>
</dbReference>
<keyword evidence="1" id="KW-0862">Zinc</keyword>
<feature type="compositionally biased region" description="Low complexity" evidence="2">
    <location>
        <begin position="64"/>
        <end position="74"/>
    </location>
</feature>
<sequence length="625" mass="66880">DGRQYTQDTTFKDVRVQLMKAFENLTPSSIKGCIHKADRQLNKLAAYNKEQHEGDASDSDSDCSDCSSSSNDSSKLGLIHTLLRHSSSMTTVERTMNRDEFASRAIPEVDAITYAKDNQKALGIIIESINVNQYQHVDGLTDALAAYLALKAHHEPQTHVDKIGLLAEYHAIRWEPKREILPVFIDRFYNLVRKLRDTGCAEDEYMTVAKLLAIMPWCLRIVLHQINLMDERLQTLTVDRSLLEAEYKAAVANGALQAPGNEAGVTRALGAMEGGRGRSGRGRGRGPQKAGRGAGRSQMREGACHHCGKVGHWKAECHARRRGDPPTATPSRAPGNESGGAAPNHPVYLFAGIEAPGLSLSAANAAEEIIIDSGASSHMTGAKDHLYDVAACDRTIIVANGEVANATTMGKLDIDMQNGAKMTLTEVLVIDGMPMTLVSVPALCRSNAACTVSFGQSKCSIAVGSTAIATGTLETPANVYVLNGTMSMPASATSATSTTSPISNSDKSTLWHERVGHVPLSTLKHCSTLQLGLPTDLAGTLNTPCPACVVSKMHKATAPKSSTPIMVELEGKMDVKRQGELHYIIGIKIERDLAKKTLTMSQGREAATSSAALTIQVVMSSAAAA</sequence>
<feature type="region of interest" description="Disordered" evidence="2">
    <location>
        <begin position="318"/>
        <end position="341"/>
    </location>
</feature>
<dbReference type="AlphaFoldDB" id="A0A3R7A3B6"/>
<dbReference type="Pfam" id="PF22936">
    <property type="entry name" value="Pol_BBD"/>
    <property type="match status" value="1"/>
</dbReference>
<feature type="domain" description="CCHC-type" evidence="3">
    <location>
        <begin position="304"/>
        <end position="317"/>
    </location>
</feature>
<reference evidence="4 5" key="1">
    <citation type="submission" date="2018-08" db="EMBL/GenBank/DDBJ databases">
        <title>Aphanomyces genome sequencing and annotation.</title>
        <authorList>
            <person name="Minardi D."/>
            <person name="Oidtmann B."/>
            <person name="Van Der Giezen M."/>
            <person name="Studholme D.J."/>
        </authorList>
    </citation>
    <scope>NUCLEOTIDE SEQUENCE [LARGE SCALE GENOMIC DNA]</scope>
    <source>
        <strain evidence="4 5">Da</strain>
    </source>
</reference>
<dbReference type="Gene3D" id="4.10.60.10">
    <property type="entry name" value="Zinc finger, CCHC-type"/>
    <property type="match status" value="1"/>
</dbReference>
<feature type="region of interest" description="Disordered" evidence="2">
    <location>
        <begin position="272"/>
        <end position="300"/>
    </location>
</feature>
<evidence type="ECO:0000256" key="1">
    <source>
        <dbReference type="PROSITE-ProRule" id="PRU00047"/>
    </source>
</evidence>
<keyword evidence="1" id="KW-0863">Zinc-finger</keyword>
<organism evidence="4 5">
    <name type="scientific">Aphanomyces astaci</name>
    <name type="common">Crayfish plague agent</name>
    <dbReference type="NCBI Taxonomy" id="112090"/>
    <lineage>
        <taxon>Eukaryota</taxon>
        <taxon>Sar</taxon>
        <taxon>Stramenopiles</taxon>
        <taxon>Oomycota</taxon>
        <taxon>Saprolegniomycetes</taxon>
        <taxon>Saprolegniales</taxon>
        <taxon>Verrucalvaceae</taxon>
        <taxon>Aphanomyces</taxon>
    </lineage>
</organism>
<evidence type="ECO:0000313" key="4">
    <source>
        <dbReference type="EMBL" id="RHZ11378.1"/>
    </source>
</evidence>
<comment type="caution">
    <text evidence="4">The sequence shown here is derived from an EMBL/GenBank/DDBJ whole genome shotgun (WGS) entry which is preliminary data.</text>
</comment>
<feature type="region of interest" description="Disordered" evidence="2">
    <location>
        <begin position="50"/>
        <end position="74"/>
    </location>
</feature>
<keyword evidence="1" id="KW-0479">Metal-binding</keyword>
<dbReference type="Pfam" id="PF14223">
    <property type="entry name" value="Retrotran_gag_2"/>
    <property type="match status" value="1"/>
</dbReference>
<evidence type="ECO:0000256" key="2">
    <source>
        <dbReference type="SAM" id="MobiDB-lite"/>
    </source>
</evidence>
<dbReference type="Proteomes" id="UP000285430">
    <property type="component" value="Unassembled WGS sequence"/>
</dbReference>
<name>A0A3R7A3B6_APHAT</name>
<dbReference type="EMBL" id="QUTH01004978">
    <property type="protein sequence ID" value="RHZ11378.1"/>
    <property type="molecule type" value="Genomic_DNA"/>
</dbReference>